<evidence type="ECO:0000313" key="1">
    <source>
        <dbReference type="EMBL" id="CUQ00947.1"/>
    </source>
</evidence>
<dbReference type="EMBL" id="CZBA01000029">
    <property type="protein sequence ID" value="CUQ00947.1"/>
    <property type="molecule type" value="Genomic_DNA"/>
</dbReference>
<dbReference type="AlphaFoldDB" id="A0A174SYJ2"/>
<dbReference type="Pfam" id="PF12686">
    <property type="entry name" value="DUF3800"/>
    <property type="match status" value="1"/>
</dbReference>
<evidence type="ECO:0000313" key="2">
    <source>
        <dbReference type="Proteomes" id="UP000095413"/>
    </source>
</evidence>
<accession>A0A174SYJ2</accession>
<organism evidence="1 2">
    <name type="scientific">Blautia obeum</name>
    <dbReference type="NCBI Taxonomy" id="40520"/>
    <lineage>
        <taxon>Bacteria</taxon>
        <taxon>Bacillati</taxon>
        <taxon>Bacillota</taxon>
        <taxon>Clostridia</taxon>
        <taxon>Lachnospirales</taxon>
        <taxon>Lachnospiraceae</taxon>
        <taxon>Blautia</taxon>
    </lineage>
</organism>
<reference evidence="1 2" key="1">
    <citation type="submission" date="2015-09" db="EMBL/GenBank/DDBJ databases">
        <authorList>
            <consortium name="Pathogen Informatics"/>
        </authorList>
    </citation>
    <scope>NUCLEOTIDE SEQUENCE [LARGE SCALE GENOMIC DNA]</scope>
    <source>
        <strain evidence="1 2">2789STDY5834921</strain>
    </source>
</reference>
<dbReference type="Proteomes" id="UP000095413">
    <property type="component" value="Unassembled WGS sequence"/>
</dbReference>
<name>A0A174SYJ2_9FIRM</name>
<dbReference type="InterPro" id="IPR024524">
    <property type="entry name" value="DUF3800"/>
</dbReference>
<dbReference type="RefSeq" id="WP_055056997.1">
    <property type="nucleotide sequence ID" value="NZ_CZBA01000029.1"/>
</dbReference>
<protein>
    <submittedName>
        <fullName evidence="1">Protein of uncharacterized function (DUF3800)</fullName>
    </submittedName>
</protein>
<sequence length="504" mass="58926">MDTYKFYYDESEHSRKINYNTVTAPNYYDNFVTVVVGWSKENEKEVFKKYEDFENKYADRKDRNGELKSTTLKQKKFDCGFASLDKANTQFIMDFLSIFDESTKLYFSVASKIEYLVLQLFMGYQNNFIIDADAVKYSITKALVVYRPQNVIQSIYDDNSKEFIEELKRFFRERIECNRSNMSLKEQENEVFENILYILDDISAIPELRWDYRMPFSGFAKYLREEQIKNYALVLDKEGEQNEASRTMQAACEMGLSNVTEENSKDSCGLRMADMMAGIISKLLKALCDELHYHSIAEGAEKKLLNAKWFQLNEAQLDLYKRLNKIICEWDNVWYKSYAGIYSDDLVCFIGLLGYMAHFENAEQLVNEELEMQGEYFNGYVCQQLSDYFNRRRSKLPIDLIDKNDEEYFLNRRGAKVYFDITKQPILQIAEGSQTEMVLSVGMDKSGSPLITISNEGNPICYRLPEELSDWAYTAVGMANMGENLFPSQVVFTKEKNRYFADIL</sequence>
<dbReference type="OrthoDB" id="2991108at2"/>
<proteinExistence type="predicted"/>
<gene>
    <name evidence="1" type="ORF">ERS852533_03396</name>
</gene>